<sequence length="247" mass="29139">MTYLIVCEYKGVLIAEGTNMKLNDIDIEVEQKPIKNLHLAVYPPDGRVHVSAPESYSEEQIRLFILKKWVWIIQKRKDVTSYTVQDEREYVSGEARYYKGGLYRLKVIRDNSCTHHVGLEGDYIKVYVHERTTKENIANVLWAWYKEQLTPVLEQYVAKWENILDVKASEWTILQMPSSWGKSHKATGKIKFNLQLAKKPLNCIEYVVAHELIHLIEQNHTDKFHHILGMYLPEWRKIKEQLNEFPL</sequence>
<dbReference type="InterPro" id="IPR002725">
    <property type="entry name" value="YgjP-like_metallopeptidase"/>
</dbReference>
<feature type="domain" description="YgjP-like metallopeptidase" evidence="1">
    <location>
        <begin position="39"/>
        <end position="244"/>
    </location>
</feature>
<dbReference type="EMBL" id="ACNN01000018">
    <property type="protein sequence ID" value="EEN82909.1"/>
    <property type="molecule type" value="Genomic_DNA"/>
</dbReference>
<dbReference type="Pfam" id="PF01863">
    <property type="entry name" value="YgjP-like"/>
    <property type="match status" value="1"/>
</dbReference>
<dbReference type="AlphaFoldDB" id="C3JA81"/>
<dbReference type="PANTHER" id="PTHR30399">
    <property type="entry name" value="UNCHARACTERIZED PROTEIN YGJP"/>
    <property type="match status" value="1"/>
</dbReference>
<accession>C3JA81</accession>
<reference evidence="2 3" key="1">
    <citation type="submission" date="2009-04" db="EMBL/GenBank/DDBJ databases">
        <authorList>
            <person name="Sebastian Y."/>
            <person name="Madupu R."/>
            <person name="Durkin A.S."/>
            <person name="Torralba M."/>
            <person name="Methe B."/>
            <person name="Sutton G.G."/>
            <person name="Strausberg R.L."/>
            <person name="Nelson K.E."/>
        </authorList>
    </citation>
    <scope>NUCLEOTIDE SEQUENCE [LARGE SCALE GENOMIC DNA]</scope>
    <source>
        <strain evidence="3">ATCC 35406 / BCRC 14492 / JCM 8526 / NCTC 13058 / HG 370</strain>
    </source>
</reference>
<dbReference type="PANTHER" id="PTHR30399:SF1">
    <property type="entry name" value="UTP PYROPHOSPHATASE"/>
    <property type="match status" value="1"/>
</dbReference>
<evidence type="ECO:0000313" key="3">
    <source>
        <dbReference type="Proteomes" id="UP000004295"/>
    </source>
</evidence>
<dbReference type="InterPro" id="IPR053136">
    <property type="entry name" value="UTP_pyrophosphatase-like"/>
</dbReference>
<evidence type="ECO:0000259" key="1">
    <source>
        <dbReference type="Pfam" id="PF01863"/>
    </source>
</evidence>
<dbReference type="eggNOG" id="COG1451">
    <property type="taxonomic scope" value="Bacteria"/>
</dbReference>
<proteinExistence type="predicted"/>
<dbReference type="Gene3D" id="3.30.2010.10">
    <property type="entry name" value="Metalloproteases ('zincins'), catalytic domain"/>
    <property type="match status" value="1"/>
</dbReference>
<name>C3JA81_POREA</name>
<organism evidence="2 3">
    <name type="scientific">Porphyromonas endodontalis (strain ATCC 35406 / DSM 24491 / JCM 8526 / CCUG 16442 / BCRC 14492 / NCTC 13058 / HG 370)</name>
    <name type="common">Bacteroides endodontalis</name>
    <dbReference type="NCBI Taxonomy" id="553175"/>
    <lineage>
        <taxon>Bacteria</taxon>
        <taxon>Pseudomonadati</taxon>
        <taxon>Bacteroidota</taxon>
        <taxon>Bacteroidia</taxon>
        <taxon>Bacteroidales</taxon>
        <taxon>Porphyromonadaceae</taxon>
        <taxon>Porphyromonas</taxon>
    </lineage>
</organism>
<keyword evidence="3" id="KW-1185">Reference proteome</keyword>
<gene>
    <name evidence="2" type="ORF">POREN0001_1569</name>
</gene>
<dbReference type="CDD" id="cd07344">
    <property type="entry name" value="M48_yhfN_like"/>
    <property type="match status" value="1"/>
</dbReference>
<evidence type="ECO:0000313" key="2">
    <source>
        <dbReference type="EMBL" id="EEN82909.1"/>
    </source>
</evidence>
<comment type="caution">
    <text evidence="2">The sequence shown here is derived from an EMBL/GenBank/DDBJ whole genome shotgun (WGS) entry which is preliminary data.</text>
</comment>
<dbReference type="Proteomes" id="UP000004295">
    <property type="component" value="Unassembled WGS sequence"/>
</dbReference>
<protein>
    <recommendedName>
        <fullName evidence="1">YgjP-like metallopeptidase domain-containing protein</fullName>
    </recommendedName>
</protein>
<dbReference type="STRING" id="553175.POREN0001_1569"/>